<evidence type="ECO:0000256" key="1">
    <source>
        <dbReference type="SAM" id="MobiDB-lite"/>
    </source>
</evidence>
<organism evidence="2">
    <name type="scientific">Oikopleura dioica</name>
    <name type="common">Tunicate</name>
    <dbReference type="NCBI Taxonomy" id="34765"/>
    <lineage>
        <taxon>Eukaryota</taxon>
        <taxon>Metazoa</taxon>
        <taxon>Chordata</taxon>
        <taxon>Tunicata</taxon>
        <taxon>Appendicularia</taxon>
        <taxon>Copelata</taxon>
        <taxon>Oikopleuridae</taxon>
        <taxon>Oikopleura</taxon>
    </lineage>
</organism>
<evidence type="ECO:0000313" key="4">
    <source>
        <dbReference type="Proteomes" id="UP000001307"/>
    </source>
</evidence>
<feature type="region of interest" description="Disordered" evidence="1">
    <location>
        <begin position="1"/>
        <end position="23"/>
    </location>
</feature>
<protein>
    <submittedName>
        <fullName evidence="2">Uncharacterized protein</fullName>
    </submittedName>
</protein>
<keyword evidence="4" id="KW-1185">Reference proteome</keyword>
<name>E4XR26_OIKDI</name>
<dbReference type="EMBL" id="FN653112">
    <property type="protein sequence ID" value="CBY12262.1"/>
    <property type="molecule type" value="Genomic_DNA"/>
</dbReference>
<dbReference type="Proteomes" id="UP000011014">
    <property type="component" value="Unassembled WGS sequence"/>
</dbReference>
<accession>E4XR26</accession>
<dbReference type="InParanoid" id="E4XR26"/>
<evidence type="ECO:0000313" key="3">
    <source>
        <dbReference type="EMBL" id="CBY30962.1"/>
    </source>
</evidence>
<evidence type="ECO:0000313" key="2">
    <source>
        <dbReference type="EMBL" id="CBY12262.1"/>
    </source>
</evidence>
<proteinExistence type="predicted"/>
<reference evidence="2" key="1">
    <citation type="journal article" date="2010" name="Science">
        <title>Plasticity of animal genome architecture unmasked by rapid evolution of a pelagic tunicate.</title>
        <authorList>
            <person name="Denoeud F."/>
            <person name="Henriet S."/>
            <person name="Mungpakdee S."/>
            <person name="Aury J.M."/>
            <person name="Da Silva C."/>
            <person name="Brinkmann H."/>
            <person name="Mikhaleva J."/>
            <person name="Olsen L.C."/>
            <person name="Jubin C."/>
            <person name="Canestro C."/>
            <person name="Bouquet J.M."/>
            <person name="Danks G."/>
            <person name="Poulain J."/>
            <person name="Campsteijn C."/>
            <person name="Adamski M."/>
            <person name="Cross I."/>
            <person name="Yadetie F."/>
            <person name="Muffato M."/>
            <person name="Louis A."/>
            <person name="Butcher S."/>
            <person name="Tsagkogeorga G."/>
            <person name="Konrad A."/>
            <person name="Singh S."/>
            <person name="Jensen M.F."/>
            <person name="Cong E.H."/>
            <person name="Eikeseth-Otteraa H."/>
            <person name="Noel B."/>
            <person name="Anthouard V."/>
            <person name="Porcel B.M."/>
            <person name="Kachouri-Lafond R."/>
            <person name="Nishino A."/>
            <person name="Ugolini M."/>
            <person name="Chourrout P."/>
            <person name="Nishida H."/>
            <person name="Aasland R."/>
            <person name="Huzurbazar S."/>
            <person name="Westhof E."/>
            <person name="Delsuc F."/>
            <person name="Lehrach H."/>
            <person name="Reinhardt R."/>
            <person name="Weissenbach J."/>
            <person name="Roy S.W."/>
            <person name="Artiguenave F."/>
            <person name="Postlethwait J.H."/>
            <person name="Manak J.R."/>
            <person name="Thompson E.M."/>
            <person name="Jaillon O."/>
            <person name="Du Pasquier L."/>
            <person name="Boudinot P."/>
            <person name="Liberles D.A."/>
            <person name="Volff J.N."/>
            <person name="Philippe H."/>
            <person name="Lenhard B."/>
            <person name="Roest Crollius H."/>
            <person name="Wincker P."/>
            <person name="Chourrout D."/>
        </authorList>
    </citation>
    <scope>NUCLEOTIDE SEQUENCE [LARGE SCALE GENOMIC DNA]</scope>
</reference>
<dbReference type="AlphaFoldDB" id="E4XR26"/>
<sequence>MTELLASKENSYPELQKENKSLRRKMEDLCSRNKILEDKTKEWKAKLLTNEPVHRPLKKLITPAASGDFEKEETATKKIFDLEKENEYLKNTLMSTNDKATIFENELKKSKISESSDADLSRISSEFAALEDQLQKLLVEKSSGEASFACNSLTNDESESSKVLELEEHLKLLDLENAFLARRINKLTSEKRPK</sequence>
<gene>
    <name evidence="2" type="ORF">GSOID_T00018140001</name>
    <name evidence="3" type="ORF">GSOID_T00018909001</name>
</gene>
<dbReference type="EMBL" id="FN654288">
    <property type="protein sequence ID" value="CBY30962.1"/>
    <property type="molecule type" value="Genomic_DNA"/>
</dbReference>
<dbReference type="Proteomes" id="UP000001307">
    <property type="component" value="Unassembled WGS sequence"/>
</dbReference>